<dbReference type="RefSeq" id="WP_231440037.1">
    <property type="nucleotide sequence ID" value="NZ_JAJOMB010000003.1"/>
</dbReference>
<name>A0A9X1NBR6_9ACTN</name>
<dbReference type="EMBL" id="JAJOMB010000003">
    <property type="protein sequence ID" value="MCD5310861.1"/>
    <property type="molecule type" value="Genomic_DNA"/>
</dbReference>
<protein>
    <submittedName>
        <fullName evidence="2">Uncharacterized protein</fullName>
    </submittedName>
</protein>
<evidence type="ECO:0000256" key="1">
    <source>
        <dbReference type="SAM" id="MobiDB-lite"/>
    </source>
</evidence>
<keyword evidence="3" id="KW-1185">Reference proteome</keyword>
<accession>A0A9X1NBR6</accession>
<comment type="caution">
    <text evidence="2">The sequence shown here is derived from an EMBL/GenBank/DDBJ whole genome shotgun (WGS) entry which is preliminary data.</text>
</comment>
<dbReference type="AlphaFoldDB" id="A0A9X1NBR6"/>
<proteinExistence type="predicted"/>
<gene>
    <name evidence="2" type="ORF">LR394_08140</name>
</gene>
<reference evidence="2" key="1">
    <citation type="submission" date="2021-11" db="EMBL/GenBank/DDBJ databases">
        <title>Streptomyces corallinus and Kineosporia corallina sp. nov., two new coral-derived marine actinobacteria.</title>
        <authorList>
            <person name="Buangrab K."/>
            <person name="Sutthacheep M."/>
            <person name="Yeemin T."/>
            <person name="Harunari E."/>
            <person name="Igarashi Y."/>
            <person name="Sripreechasak P."/>
            <person name="Kanchanasin P."/>
            <person name="Tanasupawat S."/>
            <person name="Phongsopitanun W."/>
        </authorList>
    </citation>
    <scope>NUCLEOTIDE SEQUENCE</scope>
    <source>
        <strain evidence="2">JCM 31032</strain>
    </source>
</reference>
<sequence>MKKLKAIGYVKQIKRRAERGQWVTDTIVYMTPQDPTVDVSPPSVDYPHSVDRDSAQPHSANPHSYKALTTKDLDQADPPDTAASEPTTHGQAPPLPQPRAVAPQPQQKEEQAKKKHPFAKYIRDAIPAIASRKISFKTMNSICHNLEADGWTWKGLHLAIRYEEWDGDTGAGLIVDWLQSVERPDADNKCPDCKGYGFVAKEAHDSTYERIEQCKCVDTVYQYNVPEVCTKEAPPEPRTDVAVYQPQPTANTQFDSLLGSLFGTQGDPWATQSSSAPF</sequence>
<organism evidence="2 3">
    <name type="scientific">Kineosporia babensis</name>
    <dbReference type="NCBI Taxonomy" id="499548"/>
    <lineage>
        <taxon>Bacteria</taxon>
        <taxon>Bacillati</taxon>
        <taxon>Actinomycetota</taxon>
        <taxon>Actinomycetes</taxon>
        <taxon>Kineosporiales</taxon>
        <taxon>Kineosporiaceae</taxon>
        <taxon>Kineosporia</taxon>
    </lineage>
</organism>
<evidence type="ECO:0000313" key="3">
    <source>
        <dbReference type="Proteomes" id="UP001138997"/>
    </source>
</evidence>
<dbReference type="Proteomes" id="UP001138997">
    <property type="component" value="Unassembled WGS sequence"/>
</dbReference>
<feature type="region of interest" description="Disordered" evidence="1">
    <location>
        <begin position="31"/>
        <end position="117"/>
    </location>
</feature>
<evidence type="ECO:0000313" key="2">
    <source>
        <dbReference type="EMBL" id="MCD5310861.1"/>
    </source>
</evidence>